<feature type="transmembrane region" description="Helical" evidence="1">
    <location>
        <begin position="6"/>
        <end position="28"/>
    </location>
</feature>
<dbReference type="Gene3D" id="3.40.30.10">
    <property type="entry name" value="Glutaredoxin"/>
    <property type="match status" value="1"/>
</dbReference>
<dbReference type="Gene3D" id="2.60.120.260">
    <property type="entry name" value="Galactose-binding domain-like"/>
    <property type="match status" value="1"/>
</dbReference>
<proteinExistence type="predicted"/>
<name>A0A1V2GUH6_9PROT</name>
<evidence type="ECO:0000256" key="1">
    <source>
        <dbReference type="SAM" id="Phobius"/>
    </source>
</evidence>
<gene>
    <name evidence="3" type="ORF">BKE38_26880</name>
</gene>
<dbReference type="InterPro" id="IPR041017">
    <property type="entry name" value="Thioredoxin_10"/>
</dbReference>
<dbReference type="InterPro" id="IPR036249">
    <property type="entry name" value="Thioredoxin-like_sf"/>
</dbReference>
<keyword evidence="1" id="KW-0472">Membrane</keyword>
<keyword evidence="1" id="KW-0812">Transmembrane</keyword>
<keyword evidence="1" id="KW-1133">Transmembrane helix</keyword>
<dbReference type="Proteomes" id="UP000188879">
    <property type="component" value="Unassembled WGS sequence"/>
</dbReference>
<evidence type="ECO:0000313" key="4">
    <source>
        <dbReference type="Proteomes" id="UP000188879"/>
    </source>
</evidence>
<dbReference type="CDD" id="cd03012">
    <property type="entry name" value="TlpA_like_DipZ_like"/>
    <property type="match status" value="1"/>
</dbReference>
<dbReference type="InterPro" id="IPR013740">
    <property type="entry name" value="Redoxin"/>
</dbReference>
<dbReference type="OrthoDB" id="9811352at2"/>
<feature type="transmembrane region" description="Helical" evidence="1">
    <location>
        <begin position="75"/>
        <end position="97"/>
    </location>
</feature>
<comment type="caution">
    <text evidence="3">The sequence shown here is derived from an EMBL/GenBank/DDBJ whole genome shotgun (WGS) entry which is preliminary data.</text>
</comment>
<dbReference type="AlphaFoldDB" id="A0A1V2GUH6"/>
<dbReference type="InterPro" id="IPR013766">
    <property type="entry name" value="Thioredoxin_domain"/>
</dbReference>
<reference evidence="3 4" key="1">
    <citation type="submission" date="2016-10" db="EMBL/GenBank/DDBJ databases">
        <title>Draft Genome sequence of Roseomonas sp. strain M3.</title>
        <authorList>
            <person name="Subhash Y."/>
            <person name="Lee S."/>
        </authorList>
    </citation>
    <scope>NUCLEOTIDE SEQUENCE [LARGE SCALE GENOMIC DNA]</scope>
    <source>
        <strain evidence="3 4">M3</strain>
    </source>
</reference>
<sequence>MTFFLLAYLAGVLTILSPCILPVLPFILARADRPFRQGTLPLLAGLALGFVLVASLGAVAGGWAVDAHRGGRAVALALLALSGLALLWPGLATRLAAPLARLGDRLGGRAAMIRSPRLAALLLGLATGLVWAPCAGPVLGLILTGAALQGPGAQSTLLLAGSAAGAATVLGLATALGQRLLRALPGILPAASGLLRRGLGGLAVLAVIAIGLGLDTRLLARTPLAGAAPLEQALVDALQPGEAPAMPPQPAALPVLGTLPGLDGAVAWLNTPPLTPQALRGKVVLVNFWTYSCINCLRSLPHLRAWAQRYADQGLVVLGVHTPEFAFERDAGNVRRALRDLDIAYPVAVDSRFALWRAFGNSAWPAFYLVDAEGRLRHVQAGEGGEARLEAALRALLAEAGGAPAAAPPVALRQPGAQAAPDFARLRSPESYLGYRQAQAYAGREPLRQDAPQSYRGVAPGLNGWSLDGRWTVGGEQAVLDAAGGGILMRFQARDLHLVMGARDAAPRRFRVTIDGQPPGADHGADTDAAGFGTIDGQRLYQLLRQKAEVRPRLFEIRFLDAGAEAYAFTFG</sequence>
<feature type="transmembrane region" description="Helical" evidence="1">
    <location>
        <begin position="198"/>
        <end position="214"/>
    </location>
</feature>
<dbReference type="GO" id="GO:0016491">
    <property type="term" value="F:oxidoreductase activity"/>
    <property type="evidence" value="ECO:0007669"/>
    <property type="project" value="InterPro"/>
</dbReference>
<dbReference type="InterPro" id="IPR050553">
    <property type="entry name" value="Thioredoxin_ResA/DsbE_sf"/>
</dbReference>
<dbReference type="SUPFAM" id="SSF52833">
    <property type="entry name" value="Thioredoxin-like"/>
    <property type="match status" value="1"/>
</dbReference>
<dbReference type="Pfam" id="PF08534">
    <property type="entry name" value="Redoxin"/>
    <property type="match status" value="1"/>
</dbReference>
<dbReference type="EMBL" id="MLCO01000365">
    <property type="protein sequence ID" value="ONG45086.1"/>
    <property type="molecule type" value="Genomic_DNA"/>
</dbReference>
<dbReference type="PANTHER" id="PTHR42852:SF13">
    <property type="entry name" value="PROTEIN DIPZ"/>
    <property type="match status" value="1"/>
</dbReference>
<feature type="transmembrane region" description="Helical" evidence="1">
    <location>
        <begin position="155"/>
        <end position="177"/>
    </location>
</feature>
<feature type="transmembrane region" description="Helical" evidence="1">
    <location>
        <begin position="118"/>
        <end position="143"/>
    </location>
</feature>
<feature type="domain" description="Thioredoxin" evidence="2">
    <location>
        <begin position="247"/>
        <end position="398"/>
    </location>
</feature>
<evidence type="ECO:0000259" key="2">
    <source>
        <dbReference type="PROSITE" id="PS51352"/>
    </source>
</evidence>
<dbReference type="RefSeq" id="WP_076960328.1">
    <property type="nucleotide sequence ID" value="NZ_MLCO01000365.1"/>
</dbReference>
<dbReference type="Pfam" id="PF17991">
    <property type="entry name" value="Thioredoxin_10"/>
    <property type="match status" value="1"/>
</dbReference>
<accession>A0A1V2GUH6</accession>
<feature type="transmembrane region" description="Helical" evidence="1">
    <location>
        <begin position="40"/>
        <end position="63"/>
    </location>
</feature>
<keyword evidence="4" id="KW-1185">Reference proteome</keyword>
<dbReference type="PROSITE" id="PS51352">
    <property type="entry name" value="THIOREDOXIN_2"/>
    <property type="match status" value="1"/>
</dbReference>
<protein>
    <submittedName>
        <fullName evidence="3">Cytochrome C biogenesis protein</fullName>
    </submittedName>
</protein>
<organism evidence="3 4">
    <name type="scientific">Teichococcus deserti</name>
    <dbReference type="NCBI Taxonomy" id="1817963"/>
    <lineage>
        <taxon>Bacteria</taxon>
        <taxon>Pseudomonadati</taxon>
        <taxon>Pseudomonadota</taxon>
        <taxon>Alphaproteobacteria</taxon>
        <taxon>Acetobacterales</taxon>
        <taxon>Roseomonadaceae</taxon>
        <taxon>Roseomonas</taxon>
    </lineage>
</organism>
<dbReference type="PANTHER" id="PTHR42852">
    <property type="entry name" value="THIOL:DISULFIDE INTERCHANGE PROTEIN DSBE"/>
    <property type="match status" value="1"/>
</dbReference>
<evidence type="ECO:0000313" key="3">
    <source>
        <dbReference type="EMBL" id="ONG45086.1"/>
    </source>
</evidence>